<keyword evidence="2" id="KW-1185">Reference proteome</keyword>
<comment type="caution">
    <text evidence="1">The sequence shown here is derived from an EMBL/GenBank/DDBJ whole genome shotgun (WGS) entry which is preliminary data.</text>
</comment>
<dbReference type="Proteomes" id="UP001054945">
    <property type="component" value="Unassembled WGS sequence"/>
</dbReference>
<name>A0AAV4WWJ4_CAEEX</name>
<dbReference type="EMBL" id="BPLR01016777">
    <property type="protein sequence ID" value="GIY86300.1"/>
    <property type="molecule type" value="Genomic_DNA"/>
</dbReference>
<gene>
    <name evidence="1" type="ORF">CEXT_563221</name>
</gene>
<dbReference type="AlphaFoldDB" id="A0AAV4WWJ4"/>
<sequence>MAPTDLYRFFFVYSGFRIVLKKPKKTYRRRRLWENSFLGDCSAVIVPFAWWEFVHPPPGGVCSSSSPPPGSLTAHTRSLYIPSYSLKSFFASEISGYKVKRQQILHKNYYI</sequence>
<evidence type="ECO:0000313" key="2">
    <source>
        <dbReference type="Proteomes" id="UP001054945"/>
    </source>
</evidence>
<reference evidence="1 2" key="1">
    <citation type="submission" date="2021-06" db="EMBL/GenBank/DDBJ databases">
        <title>Caerostris extrusa draft genome.</title>
        <authorList>
            <person name="Kono N."/>
            <person name="Arakawa K."/>
        </authorList>
    </citation>
    <scope>NUCLEOTIDE SEQUENCE [LARGE SCALE GENOMIC DNA]</scope>
</reference>
<proteinExistence type="predicted"/>
<protein>
    <submittedName>
        <fullName evidence="1">Uncharacterized protein</fullName>
    </submittedName>
</protein>
<evidence type="ECO:0000313" key="1">
    <source>
        <dbReference type="EMBL" id="GIY86300.1"/>
    </source>
</evidence>
<organism evidence="1 2">
    <name type="scientific">Caerostris extrusa</name>
    <name type="common">Bark spider</name>
    <name type="synonym">Caerostris bankana</name>
    <dbReference type="NCBI Taxonomy" id="172846"/>
    <lineage>
        <taxon>Eukaryota</taxon>
        <taxon>Metazoa</taxon>
        <taxon>Ecdysozoa</taxon>
        <taxon>Arthropoda</taxon>
        <taxon>Chelicerata</taxon>
        <taxon>Arachnida</taxon>
        <taxon>Araneae</taxon>
        <taxon>Araneomorphae</taxon>
        <taxon>Entelegynae</taxon>
        <taxon>Araneoidea</taxon>
        <taxon>Araneidae</taxon>
        <taxon>Caerostris</taxon>
    </lineage>
</organism>
<accession>A0AAV4WWJ4</accession>